<name>A0ABV6N4W2_9PSEU</name>
<reference evidence="1 2" key="1">
    <citation type="submission" date="2024-09" db="EMBL/GenBank/DDBJ databases">
        <authorList>
            <person name="Sun Q."/>
            <person name="Mori K."/>
        </authorList>
    </citation>
    <scope>NUCLEOTIDE SEQUENCE [LARGE SCALE GENOMIC DNA]</scope>
    <source>
        <strain evidence="1 2">TBRC 1432</strain>
    </source>
</reference>
<evidence type="ECO:0000313" key="2">
    <source>
        <dbReference type="Proteomes" id="UP001589810"/>
    </source>
</evidence>
<dbReference type="RefSeq" id="WP_273938516.1">
    <property type="nucleotide sequence ID" value="NZ_CP097263.1"/>
</dbReference>
<organism evidence="1 2">
    <name type="scientific">Kutzneria chonburiensis</name>
    <dbReference type="NCBI Taxonomy" id="1483604"/>
    <lineage>
        <taxon>Bacteria</taxon>
        <taxon>Bacillati</taxon>
        <taxon>Actinomycetota</taxon>
        <taxon>Actinomycetes</taxon>
        <taxon>Pseudonocardiales</taxon>
        <taxon>Pseudonocardiaceae</taxon>
        <taxon>Kutzneria</taxon>
    </lineage>
</organism>
<dbReference type="Proteomes" id="UP001589810">
    <property type="component" value="Unassembled WGS sequence"/>
</dbReference>
<proteinExistence type="predicted"/>
<dbReference type="EMBL" id="JBHLUD010000014">
    <property type="protein sequence ID" value="MFC0547630.1"/>
    <property type="molecule type" value="Genomic_DNA"/>
</dbReference>
<gene>
    <name evidence="1" type="ORF">ACFFH7_39395</name>
</gene>
<protein>
    <submittedName>
        <fullName evidence="1">Uncharacterized protein</fullName>
    </submittedName>
</protein>
<sequence>MTTTRIFRRHAAVFALPVALLCGHQFWWSLVVAVVALGIELVRFLRSPLFMRIRIEPAVRDD</sequence>
<accession>A0ABV6N4W2</accession>
<keyword evidence="2" id="KW-1185">Reference proteome</keyword>
<comment type="caution">
    <text evidence="1">The sequence shown here is derived from an EMBL/GenBank/DDBJ whole genome shotgun (WGS) entry which is preliminary data.</text>
</comment>
<evidence type="ECO:0000313" key="1">
    <source>
        <dbReference type="EMBL" id="MFC0547630.1"/>
    </source>
</evidence>